<dbReference type="Gene3D" id="1.10.600.10">
    <property type="entry name" value="Farnesyl Diphosphate Synthase"/>
    <property type="match status" value="1"/>
</dbReference>
<keyword evidence="3" id="KW-0808">Transferase</keyword>
<accession>A0A9D2ARI7</accession>
<dbReference type="InterPro" id="IPR033749">
    <property type="entry name" value="Polyprenyl_synt_CS"/>
</dbReference>
<protein>
    <submittedName>
        <fullName evidence="7">Polyprenyl synthetase family protein</fullName>
    </submittedName>
</protein>
<evidence type="ECO:0000256" key="6">
    <source>
        <dbReference type="ARBA" id="ARBA00023229"/>
    </source>
</evidence>
<comment type="similarity">
    <text evidence="2">Belongs to the FPP/GGPP synthase family.</text>
</comment>
<dbReference type="Proteomes" id="UP000824249">
    <property type="component" value="Unassembled WGS sequence"/>
</dbReference>
<dbReference type="SUPFAM" id="SSF48576">
    <property type="entry name" value="Terpenoid synthases"/>
    <property type="match status" value="1"/>
</dbReference>
<dbReference type="InterPro" id="IPR008949">
    <property type="entry name" value="Isoprenoid_synthase_dom_sf"/>
</dbReference>
<comment type="cofactor">
    <cofactor evidence="1">
        <name>Mg(2+)</name>
        <dbReference type="ChEBI" id="CHEBI:18420"/>
    </cofactor>
</comment>
<proteinExistence type="inferred from homology"/>
<evidence type="ECO:0000313" key="7">
    <source>
        <dbReference type="EMBL" id="HIX47275.1"/>
    </source>
</evidence>
<evidence type="ECO:0000256" key="2">
    <source>
        <dbReference type="ARBA" id="ARBA00006706"/>
    </source>
</evidence>
<dbReference type="GO" id="GO:0008299">
    <property type="term" value="P:isoprenoid biosynthetic process"/>
    <property type="evidence" value="ECO:0007669"/>
    <property type="project" value="UniProtKB-KW"/>
</dbReference>
<gene>
    <name evidence="7" type="ORF">H9737_06280</name>
</gene>
<evidence type="ECO:0000256" key="4">
    <source>
        <dbReference type="ARBA" id="ARBA00022723"/>
    </source>
</evidence>
<dbReference type="GO" id="GO:0004659">
    <property type="term" value="F:prenyltransferase activity"/>
    <property type="evidence" value="ECO:0007669"/>
    <property type="project" value="InterPro"/>
</dbReference>
<keyword evidence="5" id="KW-0460">Magnesium</keyword>
<dbReference type="EMBL" id="DXFD01000092">
    <property type="protein sequence ID" value="HIX47275.1"/>
    <property type="molecule type" value="Genomic_DNA"/>
</dbReference>
<dbReference type="PANTHER" id="PTHR43281">
    <property type="entry name" value="FARNESYL DIPHOSPHATE SYNTHASE"/>
    <property type="match status" value="1"/>
</dbReference>
<dbReference type="GO" id="GO:0046872">
    <property type="term" value="F:metal ion binding"/>
    <property type="evidence" value="ECO:0007669"/>
    <property type="project" value="UniProtKB-KW"/>
</dbReference>
<evidence type="ECO:0000256" key="1">
    <source>
        <dbReference type="ARBA" id="ARBA00001946"/>
    </source>
</evidence>
<evidence type="ECO:0000256" key="3">
    <source>
        <dbReference type="ARBA" id="ARBA00022679"/>
    </source>
</evidence>
<dbReference type="Pfam" id="PF00348">
    <property type="entry name" value="polyprenyl_synt"/>
    <property type="match status" value="1"/>
</dbReference>
<evidence type="ECO:0000313" key="8">
    <source>
        <dbReference type="Proteomes" id="UP000824249"/>
    </source>
</evidence>
<keyword evidence="6" id="KW-0414">Isoprene biosynthesis</keyword>
<reference evidence="7" key="1">
    <citation type="journal article" date="2021" name="PeerJ">
        <title>Extensive microbial diversity within the chicken gut microbiome revealed by metagenomics and culture.</title>
        <authorList>
            <person name="Gilroy R."/>
            <person name="Ravi A."/>
            <person name="Getino M."/>
            <person name="Pursley I."/>
            <person name="Horton D.L."/>
            <person name="Alikhan N.F."/>
            <person name="Baker D."/>
            <person name="Gharbi K."/>
            <person name="Hall N."/>
            <person name="Watson M."/>
            <person name="Adriaenssens E.M."/>
            <person name="Foster-Nyarko E."/>
            <person name="Jarju S."/>
            <person name="Secka A."/>
            <person name="Antonio M."/>
            <person name="Oren A."/>
            <person name="Chaudhuri R.R."/>
            <person name="La Ragione R."/>
            <person name="Hildebrand F."/>
            <person name="Pallen M.J."/>
        </authorList>
    </citation>
    <scope>NUCLEOTIDE SEQUENCE</scope>
    <source>
        <strain evidence="7">26628</strain>
    </source>
</reference>
<dbReference type="InterPro" id="IPR000092">
    <property type="entry name" value="Polyprenyl_synt"/>
</dbReference>
<dbReference type="PROSITE" id="PS00444">
    <property type="entry name" value="POLYPRENYL_SYNTHASE_2"/>
    <property type="match status" value="1"/>
</dbReference>
<name>A0A9D2ARI7_9FIRM</name>
<dbReference type="AlphaFoldDB" id="A0A9D2ARI7"/>
<sequence length="183" mass="19933">MLAGDALLNEAYRICFEACTHGKTYVAAAELLCRNAGPAGMIAGQAADLYYQGREDAGKREAEFIVVHKTAMMLRSAVTVPAIVADLDENIRALLDEFGKQFGILFQLTDDMLDVTGDFAKLGKSIGKDAEENKLSYVQLYGMDECAALADHALLLCEQLLGELPYDASFLLALARYVRGREA</sequence>
<reference evidence="7" key="2">
    <citation type="submission" date="2021-04" db="EMBL/GenBank/DDBJ databases">
        <authorList>
            <person name="Gilroy R."/>
        </authorList>
    </citation>
    <scope>NUCLEOTIDE SEQUENCE</scope>
    <source>
        <strain evidence="7">26628</strain>
    </source>
</reference>
<evidence type="ECO:0000256" key="5">
    <source>
        <dbReference type="ARBA" id="ARBA00022842"/>
    </source>
</evidence>
<organism evidence="7 8">
    <name type="scientific">Candidatus Borkfalkia faecigallinarum</name>
    <dbReference type="NCBI Taxonomy" id="2838509"/>
    <lineage>
        <taxon>Bacteria</taxon>
        <taxon>Bacillati</taxon>
        <taxon>Bacillota</taxon>
        <taxon>Clostridia</taxon>
        <taxon>Christensenellales</taxon>
        <taxon>Christensenellaceae</taxon>
        <taxon>Candidatus Borkfalkia</taxon>
    </lineage>
</organism>
<comment type="caution">
    <text evidence="7">The sequence shown here is derived from an EMBL/GenBank/DDBJ whole genome shotgun (WGS) entry which is preliminary data.</text>
</comment>
<dbReference type="PANTHER" id="PTHR43281:SF1">
    <property type="entry name" value="FARNESYL DIPHOSPHATE SYNTHASE"/>
    <property type="match status" value="1"/>
</dbReference>
<keyword evidence="4" id="KW-0479">Metal-binding</keyword>